<reference evidence="2" key="1">
    <citation type="submission" date="2020-03" db="EMBL/GenBank/DDBJ databases">
        <authorList>
            <person name="Weist P."/>
        </authorList>
    </citation>
    <scope>NUCLEOTIDE SEQUENCE</scope>
</reference>
<comment type="caution">
    <text evidence="2">The sequence shown here is derived from an EMBL/GenBank/DDBJ whole genome shotgun (WGS) entry which is preliminary data.</text>
</comment>
<evidence type="ECO:0000256" key="1">
    <source>
        <dbReference type="SAM" id="MobiDB-lite"/>
    </source>
</evidence>
<proteinExistence type="predicted"/>
<gene>
    <name evidence="2" type="ORF">PLEPLA_LOCUS32315</name>
</gene>
<organism evidence="2 3">
    <name type="scientific">Pleuronectes platessa</name>
    <name type="common">European plaice</name>
    <dbReference type="NCBI Taxonomy" id="8262"/>
    <lineage>
        <taxon>Eukaryota</taxon>
        <taxon>Metazoa</taxon>
        <taxon>Chordata</taxon>
        <taxon>Craniata</taxon>
        <taxon>Vertebrata</taxon>
        <taxon>Euteleostomi</taxon>
        <taxon>Actinopterygii</taxon>
        <taxon>Neopterygii</taxon>
        <taxon>Teleostei</taxon>
        <taxon>Neoteleostei</taxon>
        <taxon>Acanthomorphata</taxon>
        <taxon>Carangaria</taxon>
        <taxon>Pleuronectiformes</taxon>
        <taxon>Pleuronectoidei</taxon>
        <taxon>Pleuronectidae</taxon>
        <taxon>Pleuronectes</taxon>
    </lineage>
</organism>
<feature type="region of interest" description="Disordered" evidence="1">
    <location>
        <begin position="88"/>
        <end position="134"/>
    </location>
</feature>
<dbReference type="EMBL" id="CADEAL010003413">
    <property type="protein sequence ID" value="CAB1444599.1"/>
    <property type="molecule type" value="Genomic_DNA"/>
</dbReference>
<dbReference type="Proteomes" id="UP001153269">
    <property type="component" value="Unassembled WGS sequence"/>
</dbReference>
<accession>A0A9N7YZU1</accession>
<evidence type="ECO:0000313" key="2">
    <source>
        <dbReference type="EMBL" id="CAB1444599.1"/>
    </source>
</evidence>
<dbReference type="AlphaFoldDB" id="A0A9N7YZU1"/>
<keyword evidence="3" id="KW-1185">Reference proteome</keyword>
<evidence type="ECO:0000313" key="3">
    <source>
        <dbReference type="Proteomes" id="UP001153269"/>
    </source>
</evidence>
<protein>
    <submittedName>
        <fullName evidence="2">Uncharacterized protein</fullName>
    </submittedName>
</protein>
<name>A0A9N7YZU1_PLEPL</name>
<sequence>MDPGSCARCVPAGEDSSVQLPACVGSSRVTERQSPDLLTKAEAGGWCDVWMDVVSPDNDLYYALVFSSSSSFCSVSLRPRQLIPDLLESSASSSTSGAHPPTPPVTDSRTDTLEEDVMFCETHKPLDAGGTRHK</sequence>
<feature type="compositionally biased region" description="Low complexity" evidence="1">
    <location>
        <begin position="89"/>
        <end position="99"/>
    </location>
</feature>